<keyword evidence="6" id="KW-0010">Activator</keyword>
<dbReference type="PRINTS" id="PR02031">
    <property type="entry name" value="CYSSERRICHNP"/>
</dbReference>
<evidence type="ECO:0000256" key="7">
    <source>
        <dbReference type="ARBA" id="ARBA00023163"/>
    </source>
</evidence>
<dbReference type="PANTHER" id="PTHR13580:SF9">
    <property type="entry name" value="AXIN1 UP-REGULATED 1, ISOFORM A"/>
    <property type="match status" value="1"/>
</dbReference>
<organism evidence="12">
    <name type="scientific">Diabrotica virgifera virgifera</name>
    <name type="common">western corn rootworm</name>
    <dbReference type="NCBI Taxonomy" id="50390"/>
    <lineage>
        <taxon>Eukaryota</taxon>
        <taxon>Metazoa</taxon>
        <taxon>Ecdysozoa</taxon>
        <taxon>Arthropoda</taxon>
        <taxon>Hexapoda</taxon>
        <taxon>Insecta</taxon>
        <taxon>Pterygota</taxon>
        <taxon>Neoptera</taxon>
        <taxon>Endopterygota</taxon>
        <taxon>Coleoptera</taxon>
        <taxon>Polyphaga</taxon>
        <taxon>Cucujiformia</taxon>
        <taxon>Chrysomeloidea</taxon>
        <taxon>Chrysomelidae</taxon>
        <taxon>Galerucinae</taxon>
        <taxon>Diabroticina</taxon>
        <taxon>Diabroticites</taxon>
        <taxon>Diabrotica</taxon>
    </lineage>
</organism>
<evidence type="ECO:0000313" key="11">
    <source>
        <dbReference type="Proteomes" id="UP001652700"/>
    </source>
</evidence>
<keyword evidence="8" id="KW-0539">Nucleus</keyword>
<feature type="domain" description="Cysteine/serine-rich nuclear protein N-terminal" evidence="9">
    <location>
        <begin position="671"/>
        <end position="874"/>
    </location>
</feature>
<dbReference type="AlphaFoldDB" id="A0A6P7H2R4"/>
<dbReference type="EnsemblMetazoa" id="XM_028296996.2">
    <property type="protein sequence ID" value="XP_028152797.1"/>
    <property type="gene ID" value="LOC114346223"/>
</dbReference>
<dbReference type="InterPro" id="IPR023260">
    <property type="entry name" value="Cys/Ser-rich_nuc_prot"/>
</dbReference>
<name>A0A6P7H2R4_DIAVI</name>
<protein>
    <submittedName>
        <fullName evidence="12">Uncharacterized protein LOC114346223 isoform X1</fullName>
    </submittedName>
</protein>
<reference evidence="10" key="2">
    <citation type="submission" date="2025-05" db="UniProtKB">
        <authorList>
            <consortium name="EnsemblMetazoa"/>
        </authorList>
    </citation>
    <scope>IDENTIFICATION</scope>
</reference>
<evidence type="ECO:0000256" key="3">
    <source>
        <dbReference type="ARBA" id="ARBA00022703"/>
    </source>
</evidence>
<dbReference type="KEGG" id="dvv:114346223"/>
<keyword evidence="3" id="KW-0053">Apoptosis</keyword>
<dbReference type="GO" id="GO:0043565">
    <property type="term" value="F:sequence-specific DNA binding"/>
    <property type="evidence" value="ECO:0007669"/>
    <property type="project" value="TreeGrafter"/>
</dbReference>
<keyword evidence="7" id="KW-0804">Transcription</keyword>
<dbReference type="Proteomes" id="UP001652700">
    <property type="component" value="Unplaced"/>
</dbReference>
<evidence type="ECO:0000256" key="6">
    <source>
        <dbReference type="ARBA" id="ARBA00023159"/>
    </source>
</evidence>
<evidence type="ECO:0000256" key="8">
    <source>
        <dbReference type="ARBA" id="ARBA00023242"/>
    </source>
</evidence>
<dbReference type="Pfam" id="PF16019">
    <property type="entry name" value="CSRNP_N"/>
    <property type="match status" value="1"/>
</dbReference>
<dbReference type="GO" id="GO:0000981">
    <property type="term" value="F:DNA-binding transcription factor activity, RNA polymerase II-specific"/>
    <property type="evidence" value="ECO:0007669"/>
    <property type="project" value="TreeGrafter"/>
</dbReference>
<comment type="subcellular location">
    <subcellularLocation>
        <location evidence="1">Nucleus</location>
    </subcellularLocation>
</comment>
<gene>
    <name evidence="12" type="primary">LOC114346223</name>
</gene>
<comment type="similarity">
    <text evidence="2">Belongs to the AXUD1 family.</text>
</comment>
<dbReference type="OrthoDB" id="5946974at2759"/>
<evidence type="ECO:0000256" key="5">
    <source>
        <dbReference type="ARBA" id="ARBA00023125"/>
    </source>
</evidence>
<dbReference type="RefSeq" id="XP_028152797.1">
    <property type="nucleotide sequence ID" value="XM_028296996.1"/>
</dbReference>
<keyword evidence="11" id="KW-1185">Reference proteome</keyword>
<accession>A0A6P7H2R4</accession>
<evidence type="ECO:0000313" key="10">
    <source>
        <dbReference type="EnsemblMetazoa" id="XP_028152797.1"/>
    </source>
</evidence>
<dbReference type="InParanoid" id="A0A6P7H2R4"/>
<evidence type="ECO:0000259" key="9">
    <source>
        <dbReference type="Pfam" id="PF16019"/>
    </source>
</evidence>
<proteinExistence type="inferred from homology"/>
<keyword evidence="5" id="KW-0238">DNA-binding</keyword>
<dbReference type="GeneID" id="114346223"/>
<dbReference type="GO" id="GO:0005634">
    <property type="term" value="C:nucleus"/>
    <property type="evidence" value="ECO:0007669"/>
    <property type="project" value="UniProtKB-SubCell"/>
</dbReference>
<dbReference type="GO" id="GO:0006915">
    <property type="term" value="P:apoptotic process"/>
    <property type="evidence" value="ECO:0007669"/>
    <property type="project" value="UniProtKB-KW"/>
</dbReference>
<evidence type="ECO:0000313" key="12">
    <source>
        <dbReference type="RefSeq" id="XP_028152797.1"/>
    </source>
</evidence>
<sequence length="909" mass="101496">MILNFTKKSMYIYSDLPMMLPMQSKISTINRMQTIFDQPPVSNQNITDSDNYSSFQIDSNNYCYHQNSTEELKQLPRSINDEQMKSTTKEIKFSDEITIASNNNNEYTAVNSTLYTGTLTEVQIDSNNSSRHQNSTGGLKELPSIANVEQLKSNVTEIKFSDEITIVGKDNNEDFVVESTPLTETLTEVQMVSNSSSFHQNSTGELKELLSIVNAEKLKSNIKEIKFIDEITIAGNINKEDSLAESTLLTETLTEVQIDSNSSSCHQNSTGGLKEPPSIANVEQLKSNIKGIKFSDKITIVGKDNNEDFAVESTLPTETLTEVQMVSNSSSFHQNSTGELKELHSIKNVVHLKSHIKEIKFSDEITIAGNINNEDSVAESTLRTETLTEVQIGSNSSSCHQNSTGELKELLSIVNVEQLKSNIKEIKFIDEITIAGNINNEDSVAESTLLTETLTEVQIGSNSSSCHQNSTEGLKELPSIANVEQRASNKITIKHNINNANSAVNVPETETVIEVPMDLKGSICHQNNTEGLKEISPSTNVIQVKPNIKVILGDEITIADNVNNEGSTMKSSLPTEILIEELHNRSDGLISALGLELDKEQPQEIVANIERDRSSYFLVNILAGTQFKGFDRSVATSDDNNSKIQYKRKQTKSILKRKNSVEENKEPQAKKRKKGITFDSVTIFQFPRAQGFTCIPTQGGCTLGMEAHHSDKKTFSVAEHALEKRNRREVVQKHRSHKRNGTRGKKICNEKTNVKDAPYEGSDKDNSDVLQRLHLSQRRALLRAAGVTRIDMTESDECRNIRTSRMLCGCGCKENCDPDTCSCSQSGIECQVDADHFPCKCSRENCRNLKGRIEFSKDRVRIHYTRTLMRTNLNKQEDWMARLDGQDLTPVLQQNQSFAGCVIDNYFNP</sequence>
<keyword evidence="4" id="KW-0805">Transcription regulation</keyword>
<evidence type="ECO:0000256" key="2">
    <source>
        <dbReference type="ARBA" id="ARBA00008548"/>
    </source>
</evidence>
<evidence type="ECO:0000256" key="1">
    <source>
        <dbReference type="ARBA" id="ARBA00004123"/>
    </source>
</evidence>
<reference evidence="12" key="1">
    <citation type="submission" date="2025-04" db="UniProtKB">
        <authorList>
            <consortium name="RefSeq"/>
        </authorList>
    </citation>
    <scope>IDENTIFICATION</scope>
    <source>
        <tissue evidence="12">Whole insect</tissue>
    </source>
</reference>
<evidence type="ECO:0000256" key="4">
    <source>
        <dbReference type="ARBA" id="ARBA00023015"/>
    </source>
</evidence>
<dbReference type="InterPro" id="IPR031972">
    <property type="entry name" value="CSRNP_N"/>
</dbReference>
<dbReference type="PANTHER" id="PTHR13580">
    <property type="entry name" value="TGF-BETA INDUCED APOPTOSIS PROTEIN"/>
    <property type="match status" value="1"/>
</dbReference>